<organism evidence="1 2">
    <name type="scientific">Polaribacter filamentus</name>
    <dbReference type="NCBI Taxonomy" id="53483"/>
    <lineage>
        <taxon>Bacteria</taxon>
        <taxon>Pseudomonadati</taxon>
        <taxon>Bacteroidota</taxon>
        <taxon>Flavobacteriia</taxon>
        <taxon>Flavobacteriales</taxon>
        <taxon>Flavobacteriaceae</taxon>
    </lineage>
</organism>
<gene>
    <name evidence="1" type="ORF">BST83_02470</name>
</gene>
<keyword evidence="2" id="KW-1185">Reference proteome</keyword>
<evidence type="ECO:0000313" key="2">
    <source>
        <dbReference type="Proteomes" id="UP000239522"/>
    </source>
</evidence>
<dbReference type="Proteomes" id="UP000239522">
    <property type="component" value="Unassembled WGS sequence"/>
</dbReference>
<evidence type="ECO:0008006" key="3">
    <source>
        <dbReference type="Google" id="ProtNLM"/>
    </source>
</evidence>
<evidence type="ECO:0000313" key="1">
    <source>
        <dbReference type="EMBL" id="PQB06172.1"/>
    </source>
</evidence>
<reference evidence="1 2" key="1">
    <citation type="submission" date="2016-11" db="EMBL/GenBank/DDBJ databases">
        <title>Trade-off between light-utilization and light-protection in marine flavobacteria.</title>
        <authorList>
            <person name="Kumagai Y."/>
        </authorList>
    </citation>
    <scope>NUCLEOTIDE SEQUENCE [LARGE SCALE GENOMIC DNA]</scope>
    <source>
        <strain evidence="1 2">ATCC 700397</strain>
    </source>
</reference>
<dbReference type="RefSeq" id="WP_170062721.1">
    <property type="nucleotide sequence ID" value="NZ_MQUA01000013.1"/>
</dbReference>
<accession>A0A2S7KU53</accession>
<sequence>MSFLLITGCDEGFEELNVDPNNSTAVPAHLLLGSPQRIYMNTLYSAQLGGDMGECWGQHWAKVQYNDEARYVPRRGNIDAIWNNIYASVISESKAMYALAELEGNNSLKGAALVMQAVGYQTLVDFYGPIPFTQAIDGAILQPAYDDEAVVYEGIIKMLSDAAALFATSTGEITATSDLFYGGDTSKWSKLANSLKFRALMRISSTRSVNAELQALMGTMFTSNSDNAQLAYLGAAPDANPIWETIIDGNRPEYKVNSVLVEMLKTLNDDRLTVYASVNASGDYLGKPSGFGNQTSLPNEDLGYTYANISGLGDFYLTPTLPGVLMSYSQLSFLIAQAANEGYISGGNTQASNWYKEGISASFSFNGLDATAYLSQPGLGFTTQTDGRTKIATQEWIALYGQGFETWTEWRRNKIPVLAPAAEAPISQIPSRLYYPTTEPSLNKASYNAGVSKIGADELTSPLFWQ</sequence>
<dbReference type="Pfam" id="PF12771">
    <property type="entry name" value="SusD-like_2"/>
    <property type="match status" value="1"/>
</dbReference>
<dbReference type="InterPro" id="IPR011990">
    <property type="entry name" value="TPR-like_helical_dom_sf"/>
</dbReference>
<protein>
    <recommendedName>
        <fullName evidence="3">SusD/RagB family nutrient-binding outer membrane lipoprotein</fullName>
    </recommendedName>
</protein>
<proteinExistence type="predicted"/>
<dbReference type="EMBL" id="MQUA01000013">
    <property type="protein sequence ID" value="PQB06172.1"/>
    <property type="molecule type" value="Genomic_DNA"/>
</dbReference>
<dbReference type="Gene3D" id="1.25.40.390">
    <property type="match status" value="1"/>
</dbReference>
<dbReference type="SUPFAM" id="SSF48452">
    <property type="entry name" value="TPR-like"/>
    <property type="match status" value="1"/>
</dbReference>
<dbReference type="InterPro" id="IPR041662">
    <property type="entry name" value="SusD-like_2"/>
</dbReference>
<comment type="caution">
    <text evidence="1">The sequence shown here is derived from an EMBL/GenBank/DDBJ whole genome shotgun (WGS) entry which is preliminary data.</text>
</comment>
<dbReference type="AlphaFoldDB" id="A0A2S7KU53"/>
<name>A0A2S7KU53_9FLAO</name>